<feature type="transmembrane region" description="Helical" evidence="1">
    <location>
        <begin position="80"/>
        <end position="113"/>
    </location>
</feature>
<dbReference type="AlphaFoldDB" id="A0A1Y5SI15"/>
<reference evidence="3 4" key="1">
    <citation type="submission" date="2017-03" db="EMBL/GenBank/DDBJ databases">
        <authorList>
            <person name="Afonso C.L."/>
            <person name="Miller P.J."/>
            <person name="Scott M.A."/>
            <person name="Spackman E."/>
            <person name="Goraichik I."/>
            <person name="Dimitrov K.M."/>
            <person name="Suarez D.L."/>
            <person name="Swayne D.E."/>
        </authorList>
    </citation>
    <scope>NUCLEOTIDE SEQUENCE [LARGE SCALE GENOMIC DNA]</scope>
    <source>
        <strain evidence="3 4">CECT 7971</strain>
    </source>
</reference>
<dbReference type="RefSeq" id="WP_085848653.1">
    <property type="nucleotide sequence ID" value="NZ_FNZV01000003.1"/>
</dbReference>
<dbReference type="Pfam" id="PF07331">
    <property type="entry name" value="TctB"/>
    <property type="match status" value="1"/>
</dbReference>
<keyword evidence="1" id="KW-0472">Membrane</keyword>
<dbReference type="InterPro" id="IPR009936">
    <property type="entry name" value="DUF1468"/>
</dbReference>
<accession>A0A1Y5SI15</accession>
<organism evidence="3 4">
    <name type="scientific">Pacificibacter marinus</name>
    <dbReference type="NCBI Taxonomy" id="658057"/>
    <lineage>
        <taxon>Bacteria</taxon>
        <taxon>Pseudomonadati</taxon>
        <taxon>Pseudomonadota</taxon>
        <taxon>Alphaproteobacteria</taxon>
        <taxon>Rhodobacterales</taxon>
        <taxon>Roseobacteraceae</taxon>
        <taxon>Pacificibacter</taxon>
    </lineage>
</organism>
<evidence type="ECO:0000259" key="2">
    <source>
        <dbReference type="Pfam" id="PF07331"/>
    </source>
</evidence>
<evidence type="ECO:0000313" key="4">
    <source>
        <dbReference type="Proteomes" id="UP000193307"/>
    </source>
</evidence>
<keyword evidence="1" id="KW-0812">Transmembrane</keyword>
<dbReference type="OrthoDB" id="6174504at2"/>
<evidence type="ECO:0000256" key="1">
    <source>
        <dbReference type="SAM" id="Phobius"/>
    </source>
</evidence>
<feature type="domain" description="DUF1468" evidence="2">
    <location>
        <begin position="8"/>
        <end position="146"/>
    </location>
</feature>
<keyword evidence="1" id="KW-1133">Transmembrane helix</keyword>
<dbReference type="EMBL" id="FWFW01000004">
    <property type="protein sequence ID" value="SLN38095.1"/>
    <property type="molecule type" value="Genomic_DNA"/>
</dbReference>
<sequence>MKLSDRLIGPVLIAAGAGVIYAASRLSDVPGVRFGADLMPTICGVMLILFGVVITRAGLRDAGPTVSIAEWRVPLPQLLAALWAIGGLVAGGLLFEALGFVVFGVVFMAGLMLLMGARGIVVALTGPVFVIALHLLFTRVMFVDLPAGILEGVL</sequence>
<keyword evidence="4" id="KW-1185">Reference proteome</keyword>
<feature type="transmembrane region" description="Helical" evidence="1">
    <location>
        <begin position="38"/>
        <end position="59"/>
    </location>
</feature>
<dbReference type="Proteomes" id="UP000193307">
    <property type="component" value="Unassembled WGS sequence"/>
</dbReference>
<evidence type="ECO:0000313" key="3">
    <source>
        <dbReference type="EMBL" id="SLN38095.1"/>
    </source>
</evidence>
<name>A0A1Y5SI15_9RHOB</name>
<proteinExistence type="predicted"/>
<dbReference type="STRING" id="658057.SAMN04488032_103137"/>
<protein>
    <submittedName>
        <fullName evidence="3">Tripartite tricarboxylate transporter TctB family protein</fullName>
    </submittedName>
</protein>
<feature type="transmembrane region" description="Helical" evidence="1">
    <location>
        <begin position="119"/>
        <end position="137"/>
    </location>
</feature>
<gene>
    <name evidence="3" type="ORF">PAM7971_01690</name>
</gene>